<evidence type="ECO:0008006" key="4">
    <source>
        <dbReference type="Google" id="ProtNLM"/>
    </source>
</evidence>
<evidence type="ECO:0000313" key="2">
    <source>
        <dbReference type="EMBL" id="OCX74997.1"/>
    </source>
</evidence>
<organism evidence="2 3">
    <name type="scientific">Acidithiobacillus thiooxidans</name>
    <name type="common">Thiobacillus thiooxidans</name>
    <dbReference type="NCBI Taxonomy" id="930"/>
    <lineage>
        <taxon>Bacteria</taxon>
        <taxon>Pseudomonadati</taxon>
        <taxon>Pseudomonadota</taxon>
        <taxon>Acidithiobacillia</taxon>
        <taxon>Acidithiobacillales</taxon>
        <taxon>Acidithiobacillaceae</taxon>
        <taxon>Acidithiobacillus</taxon>
    </lineage>
</organism>
<dbReference type="Proteomes" id="UP000095008">
    <property type="component" value="Unassembled WGS sequence"/>
</dbReference>
<feature type="chain" id="PRO_5008663495" description="Hopanoid biosynthesis protein HpnM" evidence="1">
    <location>
        <begin position="26"/>
        <end position="217"/>
    </location>
</feature>
<dbReference type="EMBL" id="LWRY01000024">
    <property type="protein sequence ID" value="OCX74997.1"/>
    <property type="molecule type" value="Genomic_DNA"/>
</dbReference>
<evidence type="ECO:0000313" key="3">
    <source>
        <dbReference type="Proteomes" id="UP000095008"/>
    </source>
</evidence>
<dbReference type="PANTHER" id="PTHR36573">
    <property type="entry name" value="INTERMEMBRANE PHOSPHOLIPID TRANSPORT SYSTEM BINDING PROTEIN MLAC"/>
    <property type="match status" value="1"/>
</dbReference>
<dbReference type="Pfam" id="PF05494">
    <property type="entry name" value="MlaC"/>
    <property type="match status" value="1"/>
</dbReference>
<protein>
    <recommendedName>
        <fullName evidence="4">Hopanoid biosynthesis protein HpnM</fullName>
    </recommendedName>
</protein>
<dbReference type="AlphaFoldDB" id="A0A1C2IG84"/>
<dbReference type="Gene3D" id="3.10.450.710">
    <property type="entry name" value="Tgt2/MlaC"/>
    <property type="match status" value="1"/>
</dbReference>
<dbReference type="PANTHER" id="PTHR36573:SF1">
    <property type="entry name" value="INTERMEMBRANE PHOSPHOLIPID TRANSPORT SYSTEM BINDING PROTEIN MLAC"/>
    <property type="match status" value="1"/>
</dbReference>
<evidence type="ECO:0000256" key="1">
    <source>
        <dbReference type="SAM" id="SignalP"/>
    </source>
</evidence>
<sequence>MLMRNAMLLAVAAALSMSPVISAGAAVAAPAPAAAQAKVLTAKATIDTLDAALLKAMQGGSKMGYQGRYAVVSPVVRKVYDFDRIASLTLGSHWSKLTTAQQKEFVSVLADYTAATYAARFDNYKGEHFAVVNSETMQPGTEGVFSTLTMRNGKVHRFDYLLQQQDGQWRIVNVVADGVSDLSLKRSEYDETIKTKGFPALIAHLKAQTAHYASGKN</sequence>
<keyword evidence="3" id="KW-1185">Reference proteome</keyword>
<dbReference type="PIRSF" id="PIRSF004649">
    <property type="entry name" value="MlaC"/>
    <property type="match status" value="1"/>
</dbReference>
<dbReference type="InterPro" id="IPR042245">
    <property type="entry name" value="Tgt2/MlaC_sf"/>
</dbReference>
<dbReference type="InterPro" id="IPR008869">
    <property type="entry name" value="MlaC/ttg2D"/>
</dbReference>
<accession>A0A1C2IG84</accession>
<dbReference type="NCBIfam" id="TIGR03481">
    <property type="entry name" value="HpnM"/>
    <property type="match status" value="1"/>
</dbReference>
<dbReference type="RefSeq" id="WP_065973736.1">
    <property type="nucleotide sequence ID" value="NZ_LWRY01000024.1"/>
</dbReference>
<dbReference type="InterPro" id="IPR017842">
    <property type="entry name" value="Hopanoid_biosyn-assoc_HpnM"/>
</dbReference>
<dbReference type="OrthoDB" id="9787053at2"/>
<comment type="caution">
    <text evidence="2">The sequence shown here is derived from an EMBL/GenBank/DDBJ whole genome shotgun (WGS) entry which is preliminary data.</text>
</comment>
<reference evidence="2" key="1">
    <citation type="journal article" date="2016" name="Int. J. Mol. Sci.">
        <title>Comparative genomics of the extreme acidophile Acidithiobacillus thiooxidans reveals intraspecific divergence and niche adaptation.</title>
        <authorList>
            <person name="Zhang X."/>
            <person name="Feng X."/>
            <person name="Tao J."/>
            <person name="Ma L."/>
            <person name="Xiao Y."/>
            <person name="Liang Y."/>
            <person name="Liu X."/>
            <person name="Yin H."/>
        </authorList>
    </citation>
    <scope>NUCLEOTIDE SEQUENCE [LARGE SCALE GENOMIC DNA]</scope>
    <source>
        <strain evidence="2">DXS-W</strain>
    </source>
</reference>
<name>A0A1C2IG84_ACITH</name>
<keyword evidence="1" id="KW-0732">Signal</keyword>
<proteinExistence type="predicted"/>
<gene>
    <name evidence="2" type="ORF">A6M23_03940</name>
</gene>
<feature type="signal peptide" evidence="1">
    <location>
        <begin position="1"/>
        <end position="25"/>
    </location>
</feature>